<evidence type="ECO:0000256" key="3">
    <source>
        <dbReference type="SAM" id="SignalP"/>
    </source>
</evidence>
<protein>
    <submittedName>
        <fullName evidence="4">Uncharacterized protein</fullName>
    </submittedName>
</protein>
<reference evidence="4" key="1">
    <citation type="journal article" date="2020" name="Stud. Mycol.">
        <title>101 Dothideomycetes genomes: a test case for predicting lifestyles and emergence of pathogens.</title>
        <authorList>
            <person name="Haridas S."/>
            <person name="Albert R."/>
            <person name="Binder M."/>
            <person name="Bloem J."/>
            <person name="Labutti K."/>
            <person name="Salamov A."/>
            <person name="Andreopoulos B."/>
            <person name="Baker S."/>
            <person name="Barry K."/>
            <person name="Bills G."/>
            <person name="Bluhm B."/>
            <person name="Cannon C."/>
            <person name="Castanera R."/>
            <person name="Culley D."/>
            <person name="Daum C."/>
            <person name="Ezra D."/>
            <person name="Gonzalez J."/>
            <person name="Henrissat B."/>
            <person name="Kuo A."/>
            <person name="Liang C."/>
            <person name="Lipzen A."/>
            <person name="Lutzoni F."/>
            <person name="Magnuson J."/>
            <person name="Mondo S."/>
            <person name="Nolan M."/>
            <person name="Ohm R."/>
            <person name="Pangilinan J."/>
            <person name="Park H.-J."/>
            <person name="Ramirez L."/>
            <person name="Alfaro M."/>
            <person name="Sun H."/>
            <person name="Tritt A."/>
            <person name="Yoshinaga Y."/>
            <person name="Zwiers L.-H."/>
            <person name="Turgeon B."/>
            <person name="Goodwin S."/>
            <person name="Spatafora J."/>
            <person name="Crous P."/>
            <person name="Grigoriev I."/>
        </authorList>
    </citation>
    <scope>NUCLEOTIDE SEQUENCE</scope>
    <source>
        <strain evidence="4">CBS 115976</strain>
    </source>
</reference>
<accession>A0A6A6UD14</accession>
<dbReference type="InterPro" id="IPR051009">
    <property type="entry name" value="PRM"/>
</dbReference>
<feature type="transmembrane region" description="Helical" evidence="2">
    <location>
        <begin position="142"/>
        <end position="165"/>
    </location>
</feature>
<feature type="region of interest" description="Disordered" evidence="1">
    <location>
        <begin position="26"/>
        <end position="86"/>
    </location>
</feature>
<keyword evidence="2" id="KW-1133">Transmembrane helix</keyword>
<dbReference type="PANTHER" id="PTHR36089:SF1">
    <property type="entry name" value="CHITIN SYNTHASE 3 COMPLEX PROTEIN CSI2-RELATED"/>
    <property type="match status" value="1"/>
</dbReference>
<keyword evidence="2" id="KW-0812">Transmembrane</keyword>
<feature type="signal peptide" evidence="3">
    <location>
        <begin position="1"/>
        <end position="23"/>
    </location>
</feature>
<dbReference type="PANTHER" id="PTHR36089">
    <property type="entry name" value="CHITIN SYNTHASE 3 COMPLEX PROTEIN CSI2-RELATED"/>
    <property type="match status" value="1"/>
</dbReference>
<dbReference type="GO" id="GO:0000324">
    <property type="term" value="C:fungal-type vacuole"/>
    <property type="evidence" value="ECO:0007669"/>
    <property type="project" value="TreeGrafter"/>
</dbReference>
<feature type="region of interest" description="Disordered" evidence="1">
    <location>
        <begin position="279"/>
        <end position="361"/>
    </location>
</feature>
<dbReference type="EMBL" id="MU004235">
    <property type="protein sequence ID" value="KAF2669526.1"/>
    <property type="molecule type" value="Genomic_DNA"/>
</dbReference>
<feature type="chain" id="PRO_5025331742" evidence="3">
    <location>
        <begin position="24"/>
        <end position="361"/>
    </location>
</feature>
<dbReference type="AlphaFoldDB" id="A0A6A6UD14"/>
<dbReference type="OrthoDB" id="4065319at2759"/>
<evidence type="ECO:0000256" key="2">
    <source>
        <dbReference type="SAM" id="Phobius"/>
    </source>
</evidence>
<feature type="compositionally biased region" description="Polar residues" evidence="1">
    <location>
        <begin position="320"/>
        <end position="331"/>
    </location>
</feature>
<keyword evidence="5" id="KW-1185">Reference proteome</keyword>
<gene>
    <name evidence="4" type="ORF">BT63DRAFT_455507</name>
</gene>
<organism evidence="4 5">
    <name type="scientific">Microthyrium microscopicum</name>
    <dbReference type="NCBI Taxonomy" id="703497"/>
    <lineage>
        <taxon>Eukaryota</taxon>
        <taxon>Fungi</taxon>
        <taxon>Dikarya</taxon>
        <taxon>Ascomycota</taxon>
        <taxon>Pezizomycotina</taxon>
        <taxon>Dothideomycetes</taxon>
        <taxon>Dothideomycetes incertae sedis</taxon>
        <taxon>Microthyriales</taxon>
        <taxon>Microthyriaceae</taxon>
        <taxon>Microthyrium</taxon>
    </lineage>
</organism>
<keyword evidence="2" id="KW-0472">Membrane</keyword>
<proteinExistence type="predicted"/>
<sequence>MDRRKDMSLQLVVALLLTGWASAQNNNNNQQTTTQANNNQQTTTAAQPATTATTNNNNNQQTNSQTGNTQTSQTNQGTTQGITGIPTATTASSTITSASSTIDAGSGPTDLPTIAGYGIPTMVVPWTAGAPFMYKSSLPEGTVFICVGALLGAMGAAVLIWRGLVAWSLHRSVKRANRNLLAPTDGKLSKGGYGNSTIALASANMHSMDHLATPAKKPIARASLAQTPAAARNSSLFFSPTAGAGHHTPGTYNSNSVNRSSSYLPSGYYAAPGAAAPGATQIGSGTSRAHARQSRYEVSPPSSPGLPPSRGGASIHGGQQMYTQPSISSLNLHVPGNAQPGGRAPSANLDELFGNDPHTRR</sequence>
<name>A0A6A6UD14_9PEZI</name>
<evidence type="ECO:0000313" key="5">
    <source>
        <dbReference type="Proteomes" id="UP000799302"/>
    </source>
</evidence>
<keyword evidence="3" id="KW-0732">Signal</keyword>
<evidence type="ECO:0000313" key="4">
    <source>
        <dbReference type="EMBL" id="KAF2669526.1"/>
    </source>
</evidence>
<dbReference type="Proteomes" id="UP000799302">
    <property type="component" value="Unassembled WGS sequence"/>
</dbReference>
<evidence type="ECO:0000256" key="1">
    <source>
        <dbReference type="SAM" id="MobiDB-lite"/>
    </source>
</evidence>